<evidence type="ECO:0008006" key="6">
    <source>
        <dbReference type="Google" id="ProtNLM"/>
    </source>
</evidence>
<dbReference type="Proteomes" id="UP000030762">
    <property type="component" value="Unassembled WGS sequence"/>
</dbReference>
<name>T0QBE0_SAPDV</name>
<organism evidence="4 5">
    <name type="scientific">Saprolegnia diclina (strain VS20)</name>
    <dbReference type="NCBI Taxonomy" id="1156394"/>
    <lineage>
        <taxon>Eukaryota</taxon>
        <taxon>Sar</taxon>
        <taxon>Stramenopiles</taxon>
        <taxon>Oomycota</taxon>
        <taxon>Saprolegniomycetes</taxon>
        <taxon>Saprolegniales</taxon>
        <taxon>Saprolegniaceae</taxon>
        <taxon>Saprolegnia</taxon>
    </lineage>
</organism>
<keyword evidence="5" id="KW-1185">Reference proteome</keyword>
<dbReference type="PROSITE" id="PS50088">
    <property type="entry name" value="ANK_REPEAT"/>
    <property type="match status" value="1"/>
</dbReference>
<dbReference type="InterPro" id="IPR050302">
    <property type="entry name" value="Rab_GAP_TBC_domain"/>
</dbReference>
<evidence type="ECO:0000259" key="2">
    <source>
        <dbReference type="PROSITE" id="PS50086"/>
    </source>
</evidence>
<dbReference type="SMART" id="SM00164">
    <property type="entry name" value="TBC"/>
    <property type="match status" value="1"/>
</dbReference>
<dbReference type="eggNOG" id="KOG0504">
    <property type="taxonomic scope" value="Eukaryota"/>
</dbReference>
<dbReference type="PROSITE" id="PS50297">
    <property type="entry name" value="ANK_REP_REGION"/>
    <property type="match status" value="1"/>
</dbReference>
<dbReference type="STRING" id="1156394.T0QBE0"/>
<dbReference type="PROSITE" id="PS50853">
    <property type="entry name" value="FN3"/>
    <property type="match status" value="1"/>
</dbReference>
<dbReference type="SMART" id="SM00248">
    <property type="entry name" value="ANK"/>
    <property type="match status" value="5"/>
</dbReference>
<feature type="repeat" description="ANK" evidence="1">
    <location>
        <begin position="287"/>
        <end position="319"/>
    </location>
</feature>
<gene>
    <name evidence="4" type="ORF">SDRG_10471</name>
</gene>
<dbReference type="InterPro" id="IPR036770">
    <property type="entry name" value="Ankyrin_rpt-contain_sf"/>
</dbReference>
<dbReference type="GeneID" id="19951198"/>
<dbReference type="VEuPathDB" id="FungiDB:SDRG_10471"/>
<evidence type="ECO:0000256" key="1">
    <source>
        <dbReference type="PROSITE-ProRule" id="PRU00023"/>
    </source>
</evidence>
<dbReference type="SMART" id="SM00060">
    <property type="entry name" value="FN3"/>
    <property type="match status" value="1"/>
</dbReference>
<dbReference type="Gene3D" id="2.60.40.10">
    <property type="entry name" value="Immunoglobulins"/>
    <property type="match status" value="1"/>
</dbReference>
<dbReference type="SUPFAM" id="SSF49265">
    <property type="entry name" value="Fibronectin type III"/>
    <property type="match status" value="1"/>
</dbReference>
<sequence>MSSGGVAMPAPSYLQQDLRSRTDAALQVQRTWSLGRVEPITVHFGPGFLGLGFGLSTDVTYSARIQDLPTLPDGTAGAAALYNASTIEAAKRLVPGLLLTHINDADMSNLAYVDTLERIQAVGRPVKLRFAAPKLRAAASEVEVSQDGSNAVALRAFEAVQQGHFLVLLELWPAIDMQSRHPSDMRSLLHVAARYKNDAVVAWLLEQPHGADLARARNAQGRLPLHDAMSGGVLSICERLLATYPDALTIGDDRGVLCVHLAAGNGHVHLFPWLVRHDAPLHSTSVDGKTALHYACAQGHLEVVIFLLKHGGSVSAVDIHQCNCLHYTALHGHLDLAQWLVFQTPIPLTQRNAKRLLPCDMVPAGNDELKEFLELVSAEPLPPCGLHAADVQATLVRLAWSVDAVPLEFRCTEVATLELEYGRAYIGGWEPYPVRLDATATSCVVPELQPNTEYSFRLRAWNENGSSSFVKITARTLPATSADSLTVVRLVGAEARHLPLTHASHRFYMTLCASPGHCVRSGFGRLQPAFGHDVDAYRHPQWSLSLPVVVSEPTELRVAVYGVADDGPYLVGRATAALQREMPRSVWRRLDNDANEGTVALLFDTTDDAGDAVDQYGFVVPPVHVRAYRYASALADCTEIYRQAAWATTANVDGHGAWHDISHVDDPTALEALAWSGVPRDLRRHVYFIGGRAATMQAAAGAGYYAQLVAVDKNTIRDHHLIASDVQRTFADQPRMQSVRPRLERLLLAFVAHAPSLGYCQSMNYLGARLLTLYANESEDDERAFWVFASLCHEKFPTYYNAGLDGLHTDGAVLERLLRSRLPRLSAHCRSLKTPMPLLAAQWFLPLFCQTLPTETTYRLLDVIVLQRSTTVVFALVLAHLRLAAPRLLATHDYMDFTAEVRHVEAGLYDVDPLLEMAAKEHFGLGDDATLLRASEG</sequence>
<dbReference type="PANTHER" id="PTHR47219:SF9">
    <property type="entry name" value="GTPASE ACTIVATING PROTEIN AND CENTROSOME-ASSOCIATED, ISOFORM B"/>
    <property type="match status" value="1"/>
</dbReference>
<dbReference type="Gene3D" id="1.10.8.270">
    <property type="entry name" value="putative rabgap domain of human tbc1 domain family member 14 like domains"/>
    <property type="match status" value="1"/>
</dbReference>
<dbReference type="OMA" id="YGMSEMW"/>
<proteinExistence type="predicted"/>
<dbReference type="PROSITE" id="PS50086">
    <property type="entry name" value="TBC_RABGAP"/>
    <property type="match status" value="1"/>
</dbReference>
<dbReference type="InterPro" id="IPR000195">
    <property type="entry name" value="Rab-GAP-TBC_dom"/>
</dbReference>
<dbReference type="InterPro" id="IPR003961">
    <property type="entry name" value="FN3_dom"/>
</dbReference>
<keyword evidence="1" id="KW-0040">ANK repeat</keyword>
<dbReference type="Pfam" id="PF12796">
    <property type="entry name" value="Ank_2"/>
    <property type="match status" value="2"/>
</dbReference>
<dbReference type="GO" id="GO:0005096">
    <property type="term" value="F:GTPase activator activity"/>
    <property type="evidence" value="ECO:0007669"/>
    <property type="project" value="TreeGrafter"/>
</dbReference>
<feature type="domain" description="Fibronectin type-III" evidence="3">
    <location>
        <begin position="382"/>
        <end position="480"/>
    </location>
</feature>
<dbReference type="eggNOG" id="KOG2058">
    <property type="taxonomic scope" value="Eukaryota"/>
</dbReference>
<dbReference type="Gene3D" id="1.25.40.20">
    <property type="entry name" value="Ankyrin repeat-containing domain"/>
    <property type="match status" value="1"/>
</dbReference>
<dbReference type="CDD" id="cd00063">
    <property type="entry name" value="FN3"/>
    <property type="match status" value="1"/>
</dbReference>
<dbReference type="Gene3D" id="1.10.472.80">
    <property type="entry name" value="Ypt/Rab-GAP domain of gyp1p, domain 3"/>
    <property type="match status" value="1"/>
</dbReference>
<dbReference type="InterPro" id="IPR002110">
    <property type="entry name" value="Ankyrin_rpt"/>
</dbReference>
<dbReference type="SUPFAM" id="SSF47923">
    <property type="entry name" value="Ypt/Rab-GAP domain of gyp1p"/>
    <property type="match status" value="2"/>
</dbReference>
<dbReference type="PANTHER" id="PTHR47219">
    <property type="entry name" value="RAB GTPASE-ACTIVATING PROTEIN 1-LIKE"/>
    <property type="match status" value="1"/>
</dbReference>
<dbReference type="EMBL" id="JH767166">
    <property type="protein sequence ID" value="EQC31956.1"/>
    <property type="molecule type" value="Genomic_DNA"/>
</dbReference>
<accession>T0QBE0</accession>
<dbReference type="InterPro" id="IPR036116">
    <property type="entry name" value="FN3_sf"/>
</dbReference>
<dbReference type="AlphaFoldDB" id="T0QBE0"/>
<protein>
    <recommendedName>
        <fullName evidence="6">Fibronectin type-III domain-containing protein</fullName>
    </recommendedName>
</protein>
<dbReference type="SUPFAM" id="SSF48403">
    <property type="entry name" value="Ankyrin repeat"/>
    <property type="match status" value="1"/>
</dbReference>
<dbReference type="GO" id="GO:0031267">
    <property type="term" value="F:small GTPase binding"/>
    <property type="evidence" value="ECO:0007669"/>
    <property type="project" value="TreeGrafter"/>
</dbReference>
<evidence type="ECO:0000313" key="4">
    <source>
        <dbReference type="EMBL" id="EQC31956.1"/>
    </source>
</evidence>
<feature type="domain" description="Rab-GAP TBC" evidence="2">
    <location>
        <begin position="677"/>
        <end position="868"/>
    </location>
</feature>
<dbReference type="Pfam" id="PF00566">
    <property type="entry name" value="RabGAP-TBC"/>
    <property type="match status" value="1"/>
</dbReference>
<evidence type="ECO:0000313" key="5">
    <source>
        <dbReference type="Proteomes" id="UP000030762"/>
    </source>
</evidence>
<evidence type="ECO:0000259" key="3">
    <source>
        <dbReference type="PROSITE" id="PS50853"/>
    </source>
</evidence>
<dbReference type="RefSeq" id="XP_008614685.1">
    <property type="nucleotide sequence ID" value="XM_008616463.1"/>
</dbReference>
<dbReference type="InterPro" id="IPR035969">
    <property type="entry name" value="Rab-GAP_TBC_sf"/>
</dbReference>
<dbReference type="OrthoDB" id="294251at2759"/>
<dbReference type="InParanoid" id="T0QBE0"/>
<dbReference type="InterPro" id="IPR013783">
    <property type="entry name" value="Ig-like_fold"/>
</dbReference>
<reference evidence="4 5" key="1">
    <citation type="submission" date="2012-04" db="EMBL/GenBank/DDBJ databases">
        <title>The Genome Sequence of Saprolegnia declina VS20.</title>
        <authorList>
            <consortium name="The Broad Institute Genome Sequencing Platform"/>
            <person name="Russ C."/>
            <person name="Nusbaum C."/>
            <person name="Tyler B."/>
            <person name="van West P."/>
            <person name="Dieguez-Uribeondo J."/>
            <person name="de Bruijn I."/>
            <person name="Tripathy S."/>
            <person name="Jiang R."/>
            <person name="Young S.K."/>
            <person name="Zeng Q."/>
            <person name="Gargeya S."/>
            <person name="Fitzgerald M."/>
            <person name="Haas B."/>
            <person name="Abouelleil A."/>
            <person name="Alvarado L."/>
            <person name="Arachchi H.M."/>
            <person name="Berlin A."/>
            <person name="Chapman S.B."/>
            <person name="Goldberg J."/>
            <person name="Griggs A."/>
            <person name="Gujja S."/>
            <person name="Hansen M."/>
            <person name="Howarth C."/>
            <person name="Imamovic A."/>
            <person name="Larimer J."/>
            <person name="McCowen C."/>
            <person name="Montmayeur A."/>
            <person name="Murphy C."/>
            <person name="Neiman D."/>
            <person name="Pearson M."/>
            <person name="Priest M."/>
            <person name="Roberts A."/>
            <person name="Saif S."/>
            <person name="Shea T."/>
            <person name="Sisk P."/>
            <person name="Sykes S."/>
            <person name="Wortman J."/>
            <person name="Nusbaum C."/>
            <person name="Birren B."/>
        </authorList>
    </citation>
    <scope>NUCLEOTIDE SEQUENCE [LARGE SCALE GENOMIC DNA]</scope>
    <source>
        <strain evidence="4 5">VS20</strain>
    </source>
</reference>